<keyword evidence="1" id="KW-1133">Transmembrane helix</keyword>
<protein>
    <submittedName>
        <fullName evidence="3">O-acyltransferase</fullName>
    </submittedName>
</protein>
<feature type="transmembrane region" description="Helical" evidence="1">
    <location>
        <begin position="72"/>
        <end position="92"/>
    </location>
</feature>
<reference evidence="3" key="1">
    <citation type="submission" date="2022-11" db="UniProtKB">
        <authorList>
            <consortium name="WormBaseParasite"/>
        </authorList>
    </citation>
    <scope>IDENTIFICATION</scope>
</reference>
<feature type="transmembrane region" description="Helical" evidence="1">
    <location>
        <begin position="99"/>
        <end position="118"/>
    </location>
</feature>
<dbReference type="PANTHER" id="PTHR23028">
    <property type="entry name" value="ACETYLTRANSFERASE"/>
    <property type="match status" value="1"/>
</dbReference>
<dbReference type="Proteomes" id="UP000887540">
    <property type="component" value="Unplaced"/>
</dbReference>
<keyword evidence="1" id="KW-0812">Transmembrane</keyword>
<dbReference type="AlphaFoldDB" id="A0A914D2Y0"/>
<name>A0A914D2Y0_9BILA</name>
<feature type="transmembrane region" description="Helical" evidence="1">
    <location>
        <begin position="124"/>
        <end position="143"/>
    </location>
</feature>
<dbReference type="GO" id="GO:0016020">
    <property type="term" value="C:membrane"/>
    <property type="evidence" value="ECO:0007669"/>
    <property type="project" value="TreeGrafter"/>
</dbReference>
<feature type="transmembrane region" description="Helical" evidence="1">
    <location>
        <begin position="194"/>
        <end position="211"/>
    </location>
</feature>
<organism evidence="2 3">
    <name type="scientific">Acrobeloides nanus</name>
    <dbReference type="NCBI Taxonomy" id="290746"/>
    <lineage>
        <taxon>Eukaryota</taxon>
        <taxon>Metazoa</taxon>
        <taxon>Ecdysozoa</taxon>
        <taxon>Nematoda</taxon>
        <taxon>Chromadorea</taxon>
        <taxon>Rhabditida</taxon>
        <taxon>Tylenchina</taxon>
        <taxon>Cephalobomorpha</taxon>
        <taxon>Cephaloboidea</taxon>
        <taxon>Cephalobidae</taxon>
        <taxon>Acrobeloides</taxon>
    </lineage>
</organism>
<proteinExistence type="predicted"/>
<evidence type="ECO:0000313" key="2">
    <source>
        <dbReference type="Proteomes" id="UP000887540"/>
    </source>
</evidence>
<sequence>MVAYLMSMNIATNENSSSSNAMNINNLNINGATILNQFNQEDAQALLDNKIKRNLFDNNLELKDKILHSTKHLVSVLLAGLLIYEISVPSYFDVLELRVLVTITTGLVIFMGCLSPNLLFTNGLFLHIGDLSYVLYLVHWPILKYIRYESTRIDFDLKDGLFVIMMSYLTSLIFNKHVENRILKSKIRLNSFSYATIFSQTFLFFIIYYNIGIPRIIQEKSSTTLITNNKAMDISYHLIRNLKYTDGYVDFLLPRYIGNKKYNRLHEKYPTLSAINKPSECLSPSISFPRPGQYICENRKNGAVNVLIIGNSITPIYYNVIEHAFNNRYSVIRMKYISTVFGFIKEVQPDILIFTLAYSDGYNVPIVKNDSCVEATNKFFADIKPYAKVIILPNEEIILIVA</sequence>
<dbReference type="InterPro" id="IPR050879">
    <property type="entry name" value="Acyltransferase_3"/>
</dbReference>
<keyword evidence="1" id="KW-0472">Membrane</keyword>
<keyword evidence="2" id="KW-1185">Reference proteome</keyword>
<feature type="transmembrane region" description="Helical" evidence="1">
    <location>
        <begin position="155"/>
        <end position="174"/>
    </location>
</feature>
<evidence type="ECO:0000313" key="3">
    <source>
        <dbReference type="WBParaSite" id="ACRNAN_scaffold1815.g32219.t1"/>
    </source>
</evidence>
<evidence type="ECO:0000256" key="1">
    <source>
        <dbReference type="SAM" id="Phobius"/>
    </source>
</evidence>
<dbReference type="GO" id="GO:0000271">
    <property type="term" value="P:polysaccharide biosynthetic process"/>
    <property type="evidence" value="ECO:0007669"/>
    <property type="project" value="TreeGrafter"/>
</dbReference>
<dbReference type="WBParaSite" id="ACRNAN_scaffold1815.g32219.t1">
    <property type="protein sequence ID" value="ACRNAN_scaffold1815.g32219.t1"/>
    <property type="gene ID" value="ACRNAN_scaffold1815.g32219"/>
</dbReference>
<dbReference type="PANTHER" id="PTHR23028:SF53">
    <property type="entry name" value="ACYL_TRANSF_3 DOMAIN-CONTAINING PROTEIN"/>
    <property type="match status" value="1"/>
</dbReference>
<accession>A0A914D2Y0</accession>